<feature type="signal peptide" evidence="3">
    <location>
        <begin position="1"/>
        <end position="17"/>
    </location>
</feature>
<evidence type="ECO:0000313" key="4">
    <source>
        <dbReference type="EMBL" id="CAD8550953.1"/>
    </source>
</evidence>
<evidence type="ECO:0000256" key="3">
    <source>
        <dbReference type="SAM" id="SignalP"/>
    </source>
</evidence>
<accession>A0A7S0JHH3</accession>
<protein>
    <recommendedName>
        <fullName evidence="5">Cytochrome b561 domain-containing protein</fullName>
    </recommendedName>
</protein>
<feature type="transmembrane region" description="Helical" evidence="2">
    <location>
        <begin position="216"/>
        <end position="238"/>
    </location>
</feature>
<proteinExistence type="predicted"/>
<evidence type="ECO:0008006" key="5">
    <source>
        <dbReference type="Google" id="ProtNLM"/>
    </source>
</evidence>
<evidence type="ECO:0000256" key="1">
    <source>
        <dbReference type="SAM" id="MobiDB-lite"/>
    </source>
</evidence>
<feature type="chain" id="PRO_5030571407" description="Cytochrome b561 domain-containing protein" evidence="3">
    <location>
        <begin position="18"/>
        <end position="329"/>
    </location>
</feature>
<keyword evidence="2" id="KW-0812">Transmembrane</keyword>
<keyword evidence="2" id="KW-0472">Membrane</keyword>
<reference evidence="4" key="1">
    <citation type="submission" date="2021-01" db="EMBL/GenBank/DDBJ databases">
        <authorList>
            <person name="Corre E."/>
            <person name="Pelletier E."/>
            <person name="Niang G."/>
            <person name="Scheremetjew M."/>
            <person name="Finn R."/>
            <person name="Kale V."/>
            <person name="Holt S."/>
            <person name="Cochrane G."/>
            <person name="Meng A."/>
            <person name="Brown T."/>
            <person name="Cohen L."/>
        </authorList>
    </citation>
    <scope>NUCLEOTIDE SEQUENCE</scope>
    <source>
        <strain evidence="4">RCC1130</strain>
    </source>
</reference>
<keyword evidence="3" id="KW-0732">Signal</keyword>
<sequence>MVCVLLFQAFVWPVALTTTRPVVEGFVGVLMLAGATHQCLAYQVSSGFYGHVVAGMALIGGGRETIRGDGRPITARWFVGVLGCVLFAFATGSQYYHTVMGLHPPKLMHLVHTCIYSMAFVLSLMIGAPDFMRARPHLAAYASHLLDARVLVDPAVLFALGVLLYTHRHDPSEVGTQMHLILGLLLMALALMQMGNSMLHTLSSIPAPLCMLTRKLTAFAWVLTGLWLVHMAAFLYMFGNEARGKGRGLHHLLWADEHGQVQSPLAAECAGFYLALDILMGVLLVSCMASSSAGQKQSPTESADENETAALRVAADADEENARSSVGGK</sequence>
<feature type="transmembrane region" description="Helical" evidence="2">
    <location>
        <begin position="73"/>
        <end position="95"/>
    </location>
</feature>
<feature type="transmembrane region" description="Helical" evidence="2">
    <location>
        <begin position="178"/>
        <end position="195"/>
    </location>
</feature>
<evidence type="ECO:0000256" key="2">
    <source>
        <dbReference type="SAM" id="Phobius"/>
    </source>
</evidence>
<dbReference type="AlphaFoldDB" id="A0A7S0JHH3"/>
<gene>
    <name evidence="4" type="ORF">CLEP1334_LOCUS26243</name>
</gene>
<keyword evidence="2" id="KW-1133">Transmembrane helix</keyword>
<feature type="transmembrane region" description="Helical" evidence="2">
    <location>
        <begin position="41"/>
        <end position="61"/>
    </location>
</feature>
<dbReference type="EMBL" id="HBER01052496">
    <property type="protein sequence ID" value="CAD8550953.1"/>
    <property type="molecule type" value="Transcribed_RNA"/>
</dbReference>
<name>A0A7S0JHH3_9EUKA</name>
<organism evidence="4">
    <name type="scientific">Calcidiscus leptoporus</name>
    <dbReference type="NCBI Taxonomy" id="127549"/>
    <lineage>
        <taxon>Eukaryota</taxon>
        <taxon>Haptista</taxon>
        <taxon>Haptophyta</taxon>
        <taxon>Prymnesiophyceae</taxon>
        <taxon>Coccolithales</taxon>
        <taxon>Calcidiscaceae</taxon>
        <taxon>Calcidiscus</taxon>
    </lineage>
</organism>
<feature type="region of interest" description="Disordered" evidence="1">
    <location>
        <begin position="293"/>
        <end position="329"/>
    </location>
</feature>
<feature type="transmembrane region" description="Helical" evidence="2">
    <location>
        <begin position="107"/>
        <end position="127"/>
    </location>
</feature>